<feature type="compositionally biased region" description="Basic and acidic residues" evidence="4">
    <location>
        <begin position="347"/>
        <end position="356"/>
    </location>
</feature>
<dbReference type="Proteomes" id="UP000661858">
    <property type="component" value="Unassembled WGS sequence"/>
</dbReference>
<feature type="compositionally biased region" description="Low complexity" evidence="4">
    <location>
        <begin position="92"/>
        <end position="103"/>
    </location>
</feature>
<feature type="region of interest" description="Disordered" evidence="4">
    <location>
        <begin position="78"/>
        <end position="109"/>
    </location>
</feature>
<evidence type="ECO:0000256" key="2">
    <source>
        <dbReference type="ARBA" id="ARBA00023125"/>
    </source>
</evidence>
<dbReference type="InterPro" id="IPR003593">
    <property type="entry name" value="AAA+_ATPase"/>
</dbReference>
<dbReference type="Pfam" id="PF13191">
    <property type="entry name" value="AAA_16"/>
    <property type="match status" value="1"/>
</dbReference>
<dbReference type="EMBL" id="JAERRK010000007">
    <property type="protein sequence ID" value="MBL1083471.1"/>
    <property type="molecule type" value="Genomic_DNA"/>
</dbReference>
<feature type="compositionally biased region" description="Basic and acidic residues" evidence="4">
    <location>
        <begin position="306"/>
        <end position="334"/>
    </location>
</feature>
<dbReference type="GO" id="GO:0006355">
    <property type="term" value="P:regulation of DNA-templated transcription"/>
    <property type="evidence" value="ECO:0007669"/>
    <property type="project" value="InterPro"/>
</dbReference>
<name>A0A937JNL1_9ACTN</name>
<dbReference type="SUPFAM" id="SSF52540">
    <property type="entry name" value="P-loop containing nucleoside triphosphate hydrolases"/>
    <property type="match status" value="1"/>
</dbReference>
<evidence type="ECO:0000256" key="4">
    <source>
        <dbReference type="SAM" id="MobiDB-lite"/>
    </source>
</evidence>
<evidence type="ECO:0000256" key="1">
    <source>
        <dbReference type="ARBA" id="ARBA00023015"/>
    </source>
</evidence>
<dbReference type="RefSeq" id="WP_201836119.1">
    <property type="nucleotide sequence ID" value="NZ_JAERRK010000007.1"/>
</dbReference>
<dbReference type="PROSITE" id="PS50043">
    <property type="entry name" value="HTH_LUXR_2"/>
    <property type="match status" value="1"/>
</dbReference>
<dbReference type="PANTHER" id="PTHR44688">
    <property type="entry name" value="DNA-BINDING TRANSCRIPTIONAL ACTIVATOR DEVR_DOSR"/>
    <property type="match status" value="1"/>
</dbReference>
<evidence type="ECO:0000313" key="6">
    <source>
        <dbReference type="EMBL" id="MBL1083471.1"/>
    </source>
</evidence>
<dbReference type="Pfam" id="PF00196">
    <property type="entry name" value="GerE"/>
    <property type="match status" value="1"/>
</dbReference>
<dbReference type="SMART" id="SM00382">
    <property type="entry name" value="AAA"/>
    <property type="match status" value="1"/>
</dbReference>
<accession>A0A937JNL1</accession>
<dbReference type="SUPFAM" id="SSF46894">
    <property type="entry name" value="C-terminal effector domain of the bipartite response regulators"/>
    <property type="match status" value="1"/>
</dbReference>
<comment type="caution">
    <text evidence="6">The sequence shown here is derived from an EMBL/GenBank/DDBJ whole genome shotgun (WGS) entry which is preliminary data.</text>
</comment>
<evidence type="ECO:0000256" key="3">
    <source>
        <dbReference type="ARBA" id="ARBA00023163"/>
    </source>
</evidence>
<sequence>MASAVPAVPSPPSHPTTSTADLLHLIDTPALVGRDRERSAASNILTAPSGPGGVMLVGPAGIGKSRLGREIAAAALPSNGSTAGRDQIADIPSTSAAPPGSGPVTAVDHLTPDMVEPTAQRLLRTPPRRPRLLWIDDAHLLSPPAIETLRLLLSRRTAKVLMAVNADEAHPHLHVLWKDQYLARLDLGPLDVLACRRLAGALLTGRLTSSSVVRLARMSAGNPLLLRELVRAALTRHLFVATGSRWHLPDVVPTSATLRDLVARSLQPIGAEARHTLELIALAEPARLDVLEKLVGLPALVDLEDHGLIHSPDPHPHPHPDPHPDPHPNPDPHSHPARPGPTLPDDPAGHADHSGDGSRTAPEQRYVVIAHPYLGHVLRQDAARSRSKHHLRTWKAILPEAAAQPAAQQVRLAQWHLDAGDVPSYDDLISATRHALNSHDLPAASRLARAAWHTYRTAETAELKARTLLACAAFGELDAFATDVTADRLEDSTVLDSVRARAFALAGRYREAEAMTGRLPAPDAALVGAVSAYFRGHFPEALNACAPLRSHASRAHRIEAGLLTVVIQCHQGRPLDALETYRQVSADAGQRPSMRPLIEDSREEIHAIALLFAGRLEEAENQLARVYHHASHSHALRLDAQRGLALGWALYERGRPRKALTYVTFTPGYQVGWEPWQVRARLSTALAHSCLRHTAGTESDPHVLTDTRTGHLAAVTQIVRARAAHRAGDHVTATRALHEAVDDAMSHRGYADAVVALHETARLGLAAHPAVHVDHPVQGPFLTARLHYARALATGDEALLSRVARTLAEVGAHMYAAEAYAELARLHRQAGRERAATAATAEARTLLEHCDDVLTPPLGLLGEAAPLSARERTIAHLAAQGLTDKEIAGRLVVSPRTVSNTLYRVYQKTGANDRRHLRKLLPA</sequence>
<evidence type="ECO:0000259" key="5">
    <source>
        <dbReference type="PROSITE" id="PS50043"/>
    </source>
</evidence>
<dbReference type="InterPro" id="IPR041664">
    <property type="entry name" value="AAA_16"/>
</dbReference>
<keyword evidence="2" id="KW-0238">DNA-binding</keyword>
<dbReference type="CDD" id="cd06170">
    <property type="entry name" value="LuxR_C_like"/>
    <property type="match status" value="1"/>
</dbReference>
<protein>
    <recommendedName>
        <fullName evidence="5">HTH luxR-type domain-containing protein</fullName>
    </recommendedName>
</protein>
<dbReference type="AlphaFoldDB" id="A0A937JNL1"/>
<dbReference type="Gene3D" id="3.40.50.300">
    <property type="entry name" value="P-loop containing nucleotide triphosphate hydrolases"/>
    <property type="match status" value="1"/>
</dbReference>
<keyword evidence="3" id="KW-0804">Transcription</keyword>
<feature type="domain" description="HTH luxR-type" evidence="5">
    <location>
        <begin position="860"/>
        <end position="923"/>
    </location>
</feature>
<reference evidence="6" key="1">
    <citation type="submission" date="2021-01" db="EMBL/GenBank/DDBJ databases">
        <title>WGS of actinomycetes isolated from Thailand.</title>
        <authorList>
            <person name="Thawai C."/>
        </authorList>
    </citation>
    <scope>NUCLEOTIDE SEQUENCE</scope>
    <source>
        <strain evidence="6">RCU-197</strain>
    </source>
</reference>
<gene>
    <name evidence="6" type="ORF">JK359_16075</name>
</gene>
<dbReference type="SMART" id="SM00421">
    <property type="entry name" value="HTH_LUXR"/>
    <property type="match status" value="1"/>
</dbReference>
<dbReference type="GO" id="GO:0003677">
    <property type="term" value="F:DNA binding"/>
    <property type="evidence" value="ECO:0007669"/>
    <property type="project" value="UniProtKB-KW"/>
</dbReference>
<organism evidence="6 7">
    <name type="scientific">Streptomyces actinomycinicus</name>
    <dbReference type="NCBI Taxonomy" id="1695166"/>
    <lineage>
        <taxon>Bacteria</taxon>
        <taxon>Bacillati</taxon>
        <taxon>Actinomycetota</taxon>
        <taxon>Actinomycetes</taxon>
        <taxon>Kitasatosporales</taxon>
        <taxon>Streptomycetaceae</taxon>
        <taxon>Streptomyces</taxon>
    </lineage>
</organism>
<dbReference type="PRINTS" id="PR00038">
    <property type="entry name" value="HTHLUXR"/>
</dbReference>
<keyword evidence="1" id="KW-0805">Transcription regulation</keyword>
<evidence type="ECO:0000313" key="7">
    <source>
        <dbReference type="Proteomes" id="UP000661858"/>
    </source>
</evidence>
<feature type="region of interest" description="Disordered" evidence="4">
    <location>
        <begin position="1"/>
        <end position="20"/>
    </location>
</feature>
<dbReference type="InterPro" id="IPR036388">
    <property type="entry name" value="WH-like_DNA-bd_sf"/>
</dbReference>
<dbReference type="PANTHER" id="PTHR44688:SF16">
    <property type="entry name" value="DNA-BINDING TRANSCRIPTIONAL ACTIVATOR DEVR_DOSR"/>
    <property type="match status" value="1"/>
</dbReference>
<keyword evidence="7" id="KW-1185">Reference proteome</keyword>
<dbReference type="InterPro" id="IPR027417">
    <property type="entry name" value="P-loop_NTPase"/>
</dbReference>
<proteinExistence type="predicted"/>
<feature type="region of interest" description="Disordered" evidence="4">
    <location>
        <begin position="306"/>
        <end position="360"/>
    </location>
</feature>
<dbReference type="InterPro" id="IPR000792">
    <property type="entry name" value="Tscrpt_reg_LuxR_C"/>
</dbReference>
<dbReference type="Gene3D" id="1.10.10.10">
    <property type="entry name" value="Winged helix-like DNA-binding domain superfamily/Winged helix DNA-binding domain"/>
    <property type="match status" value="1"/>
</dbReference>
<dbReference type="InterPro" id="IPR016032">
    <property type="entry name" value="Sig_transdc_resp-reg_C-effctor"/>
</dbReference>